<name>A0A5J4KL68_9CHLR</name>
<dbReference type="Pfam" id="PF12697">
    <property type="entry name" value="Abhydrolase_6"/>
    <property type="match status" value="1"/>
</dbReference>
<keyword evidence="1" id="KW-1133">Transmembrane helix</keyword>
<keyword evidence="1" id="KW-0472">Membrane</keyword>
<keyword evidence="4" id="KW-1185">Reference proteome</keyword>
<dbReference type="GO" id="GO:0016787">
    <property type="term" value="F:hydrolase activity"/>
    <property type="evidence" value="ECO:0007669"/>
    <property type="project" value="UniProtKB-KW"/>
</dbReference>
<sequence>MPIISIVLLIIVLVIVLSLVAASLYFYRLVIYRQPKTFLLDNPDLKQDGGTDLPVQDVPWVESQPFECIEMKSVDGLLLRGFYLPAPTPTTKTVIVAHGYNCSSKLNMGPFAQMYHEELGYNVLMPDARGHGESEGNYIGFGWHERLDYLKWIHLLIQRVGEDCEIALHGVSMGAATVLMTSGESLPAHVKCVVADCAYTSANDILAYQGKRIYHLPAFPIIPATSLVCKLRAGYFFGEASTLKQVEKTQVPVLFIHGEEDTFVPTEMADRLHAACPTTKELILVPDAGHGISFNVDPAAYAGHVGKFLNKIIP</sequence>
<comment type="caution">
    <text evidence="3">The sequence shown here is derived from an EMBL/GenBank/DDBJ whole genome shotgun (WGS) entry which is preliminary data.</text>
</comment>
<dbReference type="PANTHER" id="PTHR43358">
    <property type="entry name" value="ALPHA/BETA-HYDROLASE"/>
    <property type="match status" value="1"/>
</dbReference>
<dbReference type="SUPFAM" id="SSF53474">
    <property type="entry name" value="alpha/beta-Hydrolases"/>
    <property type="match status" value="1"/>
</dbReference>
<reference evidence="3 4" key="1">
    <citation type="submission" date="2019-10" db="EMBL/GenBank/DDBJ databases">
        <title>Dictyobacter vulcani sp. nov., within the class Ktedonobacteria, isolated from soil of volcanic Mt. Zao.</title>
        <authorList>
            <person name="Zheng Y."/>
            <person name="Wang C.M."/>
            <person name="Sakai Y."/>
            <person name="Abe K."/>
            <person name="Yokota A."/>
            <person name="Yabe S."/>
        </authorList>
    </citation>
    <scope>NUCLEOTIDE SEQUENCE [LARGE SCALE GENOMIC DNA]</scope>
    <source>
        <strain evidence="3 4">W12</strain>
    </source>
</reference>
<dbReference type="RefSeq" id="WP_151758203.1">
    <property type="nucleotide sequence ID" value="NZ_BKZW01000002.1"/>
</dbReference>
<dbReference type="EMBL" id="BKZW01000002">
    <property type="protein sequence ID" value="GER90458.1"/>
    <property type="molecule type" value="Genomic_DNA"/>
</dbReference>
<evidence type="ECO:0000256" key="1">
    <source>
        <dbReference type="SAM" id="Phobius"/>
    </source>
</evidence>
<protein>
    <submittedName>
        <fullName evidence="3">Alpha/beta hydrolase</fullName>
    </submittedName>
</protein>
<dbReference type="InterPro" id="IPR052920">
    <property type="entry name" value="DNA-binding_regulatory"/>
</dbReference>
<dbReference type="Gene3D" id="3.40.50.1820">
    <property type="entry name" value="alpha/beta hydrolase"/>
    <property type="match status" value="1"/>
</dbReference>
<dbReference type="InterPro" id="IPR029058">
    <property type="entry name" value="AB_hydrolase_fold"/>
</dbReference>
<organism evidence="3 4">
    <name type="scientific">Dictyobacter vulcani</name>
    <dbReference type="NCBI Taxonomy" id="2607529"/>
    <lineage>
        <taxon>Bacteria</taxon>
        <taxon>Bacillati</taxon>
        <taxon>Chloroflexota</taxon>
        <taxon>Ktedonobacteria</taxon>
        <taxon>Ktedonobacterales</taxon>
        <taxon>Dictyobacteraceae</taxon>
        <taxon>Dictyobacter</taxon>
    </lineage>
</organism>
<feature type="domain" description="AB hydrolase-1" evidence="2">
    <location>
        <begin position="94"/>
        <end position="302"/>
    </location>
</feature>
<dbReference type="InterPro" id="IPR000073">
    <property type="entry name" value="AB_hydrolase_1"/>
</dbReference>
<keyword evidence="1" id="KW-0812">Transmembrane</keyword>
<accession>A0A5J4KL68</accession>
<dbReference type="PANTHER" id="PTHR43358:SF4">
    <property type="entry name" value="ALPHA_BETA HYDROLASE FOLD-1 DOMAIN-CONTAINING PROTEIN"/>
    <property type="match status" value="1"/>
</dbReference>
<evidence type="ECO:0000259" key="2">
    <source>
        <dbReference type="Pfam" id="PF12697"/>
    </source>
</evidence>
<gene>
    <name evidence="3" type="ORF">KDW_46200</name>
</gene>
<evidence type="ECO:0000313" key="4">
    <source>
        <dbReference type="Proteomes" id="UP000326912"/>
    </source>
</evidence>
<dbReference type="Proteomes" id="UP000326912">
    <property type="component" value="Unassembled WGS sequence"/>
</dbReference>
<proteinExistence type="predicted"/>
<keyword evidence="3" id="KW-0378">Hydrolase</keyword>
<feature type="transmembrane region" description="Helical" evidence="1">
    <location>
        <begin position="6"/>
        <end position="27"/>
    </location>
</feature>
<dbReference type="AlphaFoldDB" id="A0A5J4KL68"/>
<evidence type="ECO:0000313" key="3">
    <source>
        <dbReference type="EMBL" id="GER90458.1"/>
    </source>
</evidence>